<evidence type="ECO:0000256" key="3">
    <source>
        <dbReference type="ARBA" id="ARBA00022989"/>
    </source>
</evidence>
<dbReference type="PANTHER" id="PTHR33048:SF47">
    <property type="entry name" value="INTEGRAL MEMBRANE PROTEIN-RELATED"/>
    <property type="match status" value="1"/>
</dbReference>
<comment type="subcellular location">
    <subcellularLocation>
        <location evidence="1">Membrane</location>
        <topology evidence="1">Multi-pass membrane protein</topology>
    </subcellularLocation>
</comment>
<feature type="transmembrane region" description="Helical" evidence="7">
    <location>
        <begin position="76"/>
        <end position="96"/>
    </location>
</feature>
<name>A0A8H3PJF8_9LECA</name>
<gene>
    <name evidence="9" type="ORF">IMSHALPRED_003622</name>
</gene>
<evidence type="ECO:0000313" key="10">
    <source>
        <dbReference type="Proteomes" id="UP000664534"/>
    </source>
</evidence>
<accession>A0A8H3PJF8</accession>
<dbReference type="OrthoDB" id="444631at2759"/>
<evidence type="ECO:0000256" key="2">
    <source>
        <dbReference type="ARBA" id="ARBA00022692"/>
    </source>
</evidence>
<keyword evidence="10" id="KW-1185">Reference proteome</keyword>
<protein>
    <recommendedName>
        <fullName evidence="8">Rhodopsin domain-containing protein</fullName>
    </recommendedName>
</protein>
<evidence type="ECO:0000313" key="9">
    <source>
        <dbReference type="EMBL" id="CAF9942332.1"/>
    </source>
</evidence>
<dbReference type="Proteomes" id="UP000664534">
    <property type="component" value="Unassembled WGS sequence"/>
</dbReference>
<dbReference type="InterPro" id="IPR052337">
    <property type="entry name" value="SAT4-like"/>
</dbReference>
<comment type="similarity">
    <text evidence="5">Belongs to the SAT4 family.</text>
</comment>
<feature type="region of interest" description="Disordered" evidence="6">
    <location>
        <begin position="205"/>
        <end position="234"/>
    </location>
</feature>
<sequence length="234" mass="26093">MVFDIAYLMSVFFVYLFYCKPEAATWDYTLKGKCINGWALDMFNGALNIVTDSVILIIPLPMLWQLQLSVRRKLGVSVVFLVGAFTVAASIVREVVVAGLGAQVPYDATWLAVSELLWLTVEMNVSIICGSLLILPSLFHYLAQGPLWDRLSGIWFGSGGKWPSTAHLDSSHRPTRRDHFHRQGSEVTLELGEMLVGRTDTVVEAPRPKAEGDDRENDTIEQGVIQKTRTYSVS</sequence>
<feature type="domain" description="Rhodopsin" evidence="8">
    <location>
        <begin position="1"/>
        <end position="139"/>
    </location>
</feature>
<organism evidence="9 10">
    <name type="scientific">Imshaugia aleurites</name>
    <dbReference type="NCBI Taxonomy" id="172621"/>
    <lineage>
        <taxon>Eukaryota</taxon>
        <taxon>Fungi</taxon>
        <taxon>Dikarya</taxon>
        <taxon>Ascomycota</taxon>
        <taxon>Pezizomycotina</taxon>
        <taxon>Lecanoromycetes</taxon>
        <taxon>OSLEUM clade</taxon>
        <taxon>Lecanoromycetidae</taxon>
        <taxon>Lecanorales</taxon>
        <taxon>Lecanorineae</taxon>
        <taxon>Parmeliaceae</taxon>
        <taxon>Imshaugia</taxon>
    </lineage>
</organism>
<proteinExistence type="inferred from homology"/>
<dbReference type="GO" id="GO:0016020">
    <property type="term" value="C:membrane"/>
    <property type="evidence" value="ECO:0007669"/>
    <property type="project" value="UniProtKB-SubCell"/>
</dbReference>
<dbReference type="Pfam" id="PF20684">
    <property type="entry name" value="Fung_rhodopsin"/>
    <property type="match status" value="1"/>
</dbReference>
<keyword evidence="4 7" id="KW-0472">Membrane</keyword>
<feature type="compositionally biased region" description="Polar residues" evidence="6">
    <location>
        <begin position="225"/>
        <end position="234"/>
    </location>
</feature>
<feature type="transmembrane region" description="Helical" evidence="7">
    <location>
        <begin position="46"/>
        <end position="64"/>
    </location>
</feature>
<comment type="caution">
    <text evidence="9">The sequence shown here is derived from an EMBL/GenBank/DDBJ whole genome shotgun (WGS) entry which is preliminary data.</text>
</comment>
<evidence type="ECO:0000256" key="1">
    <source>
        <dbReference type="ARBA" id="ARBA00004141"/>
    </source>
</evidence>
<dbReference type="PANTHER" id="PTHR33048">
    <property type="entry name" value="PTH11-LIKE INTEGRAL MEMBRANE PROTEIN (AFU_ORTHOLOGUE AFUA_5G11245)"/>
    <property type="match status" value="1"/>
</dbReference>
<keyword evidence="3 7" id="KW-1133">Transmembrane helix</keyword>
<evidence type="ECO:0000256" key="5">
    <source>
        <dbReference type="ARBA" id="ARBA00038359"/>
    </source>
</evidence>
<feature type="transmembrane region" description="Helical" evidence="7">
    <location>
        <begin position="116"/>
        <end position="142"/>
    </location>
</feature>
<evidence type="ECO:0000259" key="8">
    <source>
        <dbReference type="Pfam" id="PF20684"/>
    </source>
</evidence>
<reference evidence="9" key="1">
    <citation type="submission" date="2021-03" db="EMBL/GenBank/DDBJ databases">
        <authorList>
            <person name="Tagirdzhanova G."/>
        </authorList>
    </citation>
    <scope>NUCLEOTIDE SEQUENCE</scope>
</reference>
<dbReference type="AlphaFoldDB" id="A0A8H3PJF8"/>
<dbReference type="EMBL" id="CAJPDT010000181">
    <property type="protein sequence ID" value="CAF9942332.1"/>
    <property type="molecule type" value="Genomic_DNA"/>
</dbReference>
<evidence type="ECO:0000256" key="7">
    <source>
        <dbReference type="SAM" id="Phobius"/>
    </source>
</evidence>
<evidence type="ECO:0000256" key="4">
    <source>
        <dbReference type="ARBA" id="ARBA00023136"/>
    </source>
</evidence>
<keyword evidence="2 7" id="KW-0812">Transmembrane</keyword>
<evidence type="ECO:0000256" key="6">
    <source>
        <dbReference type="SAM" id="MobiDB-lite"/>
    </source>
</evidence>
<dbReference type="InterPro" id="IPR049326">
    <property type="entry name" value="Rhodopsin_dom_fungi"/>
</dbReference>